<feature type="compositionally biased region" description="Acidic residues" evidence="7">
    <location>
        <begin position="9"/>
        <end position="25"/>
    </location>
</feature>
<keyword evidence="3" id="KW-0813">Transport</keyword>
<sequence>MQDLLDNNIDFDNDLDANNEEDPDPSMENGLNLENVDSDDEFDNNALHNSNDLGFKPTYKDILWKGKLVRTYDMDYKNVPLVKLQIFACLILFVVFGINDQTTGALMPTLKDKYNVSEVVLANIFLFQIGGYTISSLINEQIHRLVGVRGVVILACCLSITFYTLMFLEPPSFIYYICYVLPLGLSTGLLDCTGNVLVGGLVENNNEWMGIMHGMYGAASMATPPIASHFSESGHWNRFFLLPLTGSIIGLLISIPAFRYDNAIKYDYDCLHEEQAHHITETGSSYEHFINTDRNDSKKPMLIEINNNGSALEEGSILDSENNQQSITTLLSQSNTESGFALLKKPQILLYALYLFIYLGAEVGTGSWLLTFLLNSKSSDRIGMSYVTSSYWAGLTFGRFTLGFVTNRAFKNVYRASTFYSVLTVIAYTLFVCISVKVPGDPTNSYSPYFILFFIIMFLCGVFIGPLFPNASIVALQVLPKKYHVGGIGIAVAVGGCGCALLPYLIGIVSHAINLNLFPVLCWTMVVSFTLIWELYPKFIEGHDEYL</sequence>
<reference evidence="9 10" key="1">
    <citation type="journal article" date="2011" name="Proc. Natl. Acad. Sci. U.S.A.">
        <title>Evolutionary erosion of yeast sex chromosomes by mating-type switching accidents.</title>
        <authorList>
            <person name="Gordon J.L."/>
            <person name="Armisen D."/>
            <person name="Proux-Wera E."/>
            <person name="Oheigeartaigh S.S."/>
            <person name="Byrne K.P."/>
            <person name="Wolfe K.H."/>
        </authorList>
    </citation>
    <scope>NUCLEOTIDE SEQUENCE [LARGE SCALE GENOMIC DNA]</scope>
    <source>
        <strain evidence="10">ATCC 34711 / CBS 6284 / DSM 70876 / NBRC 10599 / NRRL Y-10934 / UCD 77-7</strain>
    </source>
</reference>
<dbReference type="InterPro" id="IPR036259">
    <property type="entry name" value="MFS_trans_sf"/>
</dbReference>
<gene>
    <name evidence="9" type="primary">TBLA0H00250</name>
    <name evidence="9" type="ORF">TBLA_0H00250</name>
</gene>
<dbReference type="InterPro" id="IPR051788">
    <property type="entry name" value="MFS_Transporter"/>
</dbReference>
<dbReference type="AlphaFoldDB" id="I2H7G6"/>
<comment type="similarity">
    <text evidence="2">Belongs to the major facilitator superfamily.</text>
</comment>
<feature type="transmembrane region" description="Helical" evidence="8">
    <location>
        <begin position="450"/>
        <end position="471"/>
    </location>
</feature>
<dbReference type="InParanoid" id="I2H7G6"/>
<evidence type="ECO:0000313" key="9">
    <source>
        <dbReference type="EMBL" id="CCH62318.1"/>
    </source>
</evidence>
<feature type="transmembrane region" description="Helical" evidence="8">
    <location>
        <begin position="80"/>
        <end position="99"/>
    </location>
</feature>
<dbReference type="PANTHER" id="PTHR23514">
    <property type="entry name" value="BYPASS OF STOP CODON PROTEIN 6"/>
    <property type="match status" value="1"/>
</dbReference>
<feature type="transmembrane region" description="Helical" evidence="8">
    <location>
        <begin position="239"/>
        <end position="258"/>
    </location>
</feature>
<dbReference type="Pfam" id="PF07690">
    <property type="entry name" value="MFS_1"/>
    <property type="match status" value="1"/>
</dbReference>
<feature type="transmembrane region" description="Helical" evidence="8">
    <location>
        <begin position="150"/>
        <end position="168"/>
    </location>
</feature>
<dbReference type="KEGG" id="tbl:TBLA_0H00250"/>
<feature type="transmembrane region" description="Helical" evidence="8">
    <location>
        <begin position="390"/>
        <end position="407"/>
    </location>
</feature>
<evidence type="ECO:0000313" key="10">
    <source>
        <dbReference type="Proteomes" id="UP000002866"/>
    </source>
</evidence>
<keyword evidence="4 8" id="KW-0812">Transmembrane</keyword>
<dbReference type="SUPFAM" id="SSF103473">
    <property type="entry name" value="MFS general substrate transporter"/>
    <property type="match status" value="1"/>
</dbReference>
<keyword evidence="6 8" id="KW-0472">Membrane</keyword>
<accession>I2H7G6</accession>
<dbReference type="Gene3D" id="1.20.1250.20">
    <property type="entry name" value="MFS general substrate transporter like domains"/>
    <property type="match status" value="2"/>
</dbReference>
<feature type="transmembrane region" description="Helical" evidence="8">
    <location>
        <begin position="512"/>
        <end position="533"/>
    </location>
</feature>
<dbReference type="GO" id="GO:0022857">
    <property type="term" value="F:transmembrane transporter activity"/>
    <property type="evidence" value="ECO:0007669"/>
    <property type="project" value="InterPro"/>
</dbReference>
<dbReference type="eggNOG" id="ENOG502QQA7">
    <property type="taxonomic scope" value="Eukaryota"/>
</dbReference>
<name>I2H7G6_HENB6</name>
<dbReference type="OrthoDB" id="413079at2759"/>
<dbReference type="PANTHER" id="PTHR23514:SF3">
    <property type="entry name" value="BYPASS OF STOP CODON PROTEIN 6"/>
    <property type="match status" value="1"/>
</dbReference>
<dbReference type="Proteomes" id="UP000002866">
    <property type="component" value="Chromosome 8"/>
</dbReference>
<evidence type="ECO:0000256" key="6">
    <source>
        <dbReference type="ARBA" id="ARBA00023136"/>
    </source>
</evidence>
<dbReference type="RefSeq" id="XP_004181837.1">
    <property type="nucleotide sequence ID" value="XM_004181789.1"/>
</dbReference>
<comment type="subcellular location">
    <subcellularLocation>
        <location evidence="1">Endomembrane system</location>
        <topology evidence="1">Multi-pass membrane protein</topology>
    </subcellularLocation>
</comment>
<dbReference type="GeneID" id="14497475"/>
<dbReference type="InterPro" id="IPR011701">
    <property type="entry name" value="MFS"/>
</dbReference>
<evidence type="ECO:0000256" key="5">
    <source>
        <dbReference type="ARBA" id="ARBA00022989"/>
    </source>
</evidence>
<dbReference type="GO" id="GO:0016020">
    <property type="term" value="C:membrane"/>
    <property type="evidence" value="ECO:0007669"/>
    <property type="project" value="TreeGrafter"/>
</dbReference>
<feature type="transmembrane region" description="Helical" evidence="8">
    <location>
        <begin position="174"/>
        <end position="198"/>
    </location>
</feature>
<feature type="transmembrane region" description="Helical" evidence="8">
    <location>
        <begin position="483"/>
        <end position="506"/>
    </location>
</feature>
<evidence type="ECO:0000256" key="3">
    <source>
        <dbReference type="ARBA" id="ARBA00022448"/>
    </source>
</evidence>
<proteinExistence type="inferred from homology"/>
<feature type="region of interest" description="Disordered" evidence="7">
    <location>
        <begin position="1"/>
        <end position="30"/>
    </location>
</feature>
<dbReference type="HOGENOM" id="CLU_021993_0_0_1"/>
<evidence type="ECO:0000256" key="1">
    <source>
        <dbReference type="ARBA" id="ARBA00004127"/>
    </source>
</evidence>
<organism evidence="9 10">
    <name type="scientific">Henningerozyma blattae (strain ATCC 34711 / CBS 6284 / DSM 70876 / NBRC 10599 / NRRL Y-10934 / UCD 77-7)</name>
    <name type="common">Yeast</name>
    <name type="synonym">Tetrapisispora blattae</name>
    <dbReference type="NCBI Taxonomy" id="1071380"/>
    <lineage>
        <taxon>Eukaryota</taxon>
        <taxon>Fungi</taxon>
        <taxon>Dikarya</taxon>
        <taxon>Ascomycota</taxon>
        <taxon>Saccharomycotina</taxon>
        <taxon>Saccharomycetes</taxon>
        <taxon>Saccharomycetales</taxon>
        <taxon>Saccharomycetaceae</taxon>
        <taxon>Henningerozyma</taxon>
    </lineage>
</organism>
<keyword evidence="10" id="KW-1185">Reference proteome</keyword>
<evidence type="ECO:0000256" key="8">
    <source>
        <dbReference type="SAM" id="Phobius"/>
    </source>
</evidence>
<evidence type="ECO:0000256" key="2">
    <source>
        <dbReference type="ARBA" id="ARBA00008335"/>
    </source>
</evidence>
<evidence type="ECO:0008006" key="11">
    <source>
        <dbReference type="Google" id="ProtNLM"/>
    </source>
</evidence>
<dbReference type="OMA" id="ALQLLYW"/>
<feature type="transmembrane region" description="Helical" evidence="8">
    <location>
        <begin position="419"/>
        <end position="438"/>
    </location>
</feature>
<feature type="transmembrane region" description="Helical" evidence="8">
    <location>
        <begin position="348"/>
        <end position="370"/>
    </location>
</feature>
<keyword evidence="5 8" id="KW-1133">Transmembrane helix</keyword>
<dbReference type="EMBL" id="HE806323">
    <property type="protein sequence ID" value="CCH62318.1"/>
    <property type="molecule type" value="Genomic_DNA"/>
</dbReference>
<evidence type="ECO:0000256" key="4">
    <source>
        <dbReference type="ARBA" id="ARBA00022692"/>
    </source>
</evidence>
<dbReference type="GO" id="GO:0012505">
    <property type="term" value="C:endomembrane system"/>
    <property type="evidence" value="ECO:0007669"/>
    <property type="project" value="UniProtKB-SubCell"/>
</dbReference>
<feature type="transmembrane region" description="Helical" evidence="8">
    <location>
        <begin position="119"/>
        <end position="138"/>
    </location>
</feature>
<protein>
    <recommendedName>
        <fullName evidence="11">Major facilitator superfamily (MFS) profile domain-containing protein</fullName>
    </recommendedName>
</protein>
<dbReference type="FunCoup" id="I2H7G6">
    <property type="interactions" value="26"/>
</dbReference>
<evidence type="ECO:0000256" key="7">
    <source>
        <dbReference type="SAM" id="MobiDB-lite"/>
    </source>
</evidence>